<sequence length="91" mass="10197">MVFLSKKACLLSYILSCGLDNPYPFDMAASRYMCCSNFFTEQDARMSTTSVGSMIFEALLGKSSKNWYSISVHCMREVVSMAPFGTHRKAV</sequence>
<reference evidence="1" key="1">
    <citation type="submission" date="2015-12" db="EMBL/GenBank/DDBJ databases">
        <title>Gene expression during late stages of embryo sac development: a critical building block for successful pollen-pistil interactions.</title>
        <authorList>
            <person name="Liu Y."/>
            <person name="Joly V."/>
            <person name="Sabar M."/>
            <person name="Matton D.P."/>
        </authorList>
    </citation>
    <scope>NUCLEOTIDE SEQUENCE</scope>
</reference>
<protein>
    <submittedName>
        <fullName evidence="1">Putative ovule protein</fullName>
    </submittedName>
</protein>
<organism evidence="1">
    <name type="scientific">Solanum chacoense</name>
    <name type="common">Chaco potato</name>
    <dbReference type="NCBI Taxonomy" id="4108"/>
    <lineage>
        <taxon>Eukaryota</taxon>
        <taxon>Viridiplantae</taxon>
        <taxon>Streptophyta</taxon>
        <taxon>Embryophyta</taxon>
        <taxon>Tracheophyta</taxon>
        <taxon>Spermatophyta</taxon>
        <taxon>Magnoliopsida</taxon>
        <taxon>eudicotyledons</taxon>
        <taxon>Gunneridae</taxon>
        <taxon>Pentapetalae</taxon>
        <taxon>asterids</taxon>
        <taxon>lamiids</taxon>
        <taxon>Solanales</taxon>
        <taxon>Solanaceae</taxon>
        <taxon>Solanoideae</taxon>
        <taxon>Solaneae</taxon>
        <taxon>Solanum</taxon>
    </lineage>
</organism>
<evidence type="ECO:0000313" key="1">
    <source>
        <dbReference type="EMBL" id="JAP32626.1"/>
    </source>
</evidence>
<dbReference type="EMBL" id="GEDG01005840">
    <property type="protein sequence ID" value="JAP32626.1"/>
    <property type="molecule type" value="Transcribed_RNA"/>
</dbReference>
<name>A0A0V0IJ14_SOLCH</name>
<proteinExistence type="predicted"/>
<accession>A0A0V0IJ14</accession>
<dbReference type="AlphaFoldDB" id="A0A0V0IJ14"/>